<feature type="transmembrane region" description="Helical" evidence="1">
    <location>
        <begin position="78"/>
        <end position="96"/>
    </location>
</feature>
<dbReference type="EMBL" id="ML733639">
    <property type="protein sequence ID" value="KAB8213315.1"/>
    <property type="molecule type" value="Genomic_DNA"/>
</dbReference>
<name>A0A5N6E8A3_9EURO</name>
<keyword evidence="1" id="KW-0812">Transmembrane</keyword>
<proteinExistence type="predicted"/>
<keyword evidence="1" id="KW-0472">Membrane</keyword>
<dbReference type="AlphaFoldDB" id="A0A5N6E8A3"/>
<evidence type="ECO:0000313" key="3">
    <source>
        <dbReference type="Proteomes" id="UP000326799"/>
    </source>
</evidence>
<feature type="transmembrane region" description="Helical" evidence="1">
    <location>
        <begin position="12"/>
        <end position="34"/>
    </location>
</feature>
<keyword evidence="3" id="KW-1185">Reference proteome</keyword>
<sequence>MLFLALPAQNQYHSSISLTMALLSASGLGFIPLFHHLSCDTLVAILWFWIWLRLTTVFAVSAAVYLQAMRSKTHHRAQVSNFFLPFLFHLTCLVITI</sequence>
<gene>
    <name evidence="2" type="ORF">BDV33DRAFT_185000</name>
</gene>
<evidence type="ECO:0000256" key="1">
    <source>
        <dbReference type="SAM" id="Phobius"/>
    </source>
</evidence>
<evidence type="ECO:0000313" key="2">
    <source>
        <dbReference type="EMBL" id="KAB8213315.1"/>
    </source>
</evidence>
<reference evidence="2 3" key="1">
    <citation type="submission" date="2019-04" db="EMBL/GenBank/DDBJ databases">
        <title>Fungal friends and foes A comparative genomics study of 23 Aspergillus species from section Flavi.</title>
        <authorList>
            <consortium name="DOE Joint Genome Institute"/>
            <person name="Kjaerbolling I."/>
            <person name="Vesth T.C."/>
            <person name="Frisvad J.C."/>
            <person name="Nybo J.L."/>
            <person name="Theobald S."/>
            <person name="Kildgaard S."/>
            <person name="Petersen T.I."/>
            <person name="Kuo A."/>
            <person name="Sato A."/>
            <person name="Lyhne E.K."/>
            <person name="Kogle M.E."/>
            <person name="Wiebenga A."/>
            <person name="Kun R.S."/>
            <person name="Lubbers R.J."/>
            <person name="Makela M.R."/>
            <person name="Barry K."/>
            <person name="Chovatia M."/>
            <person name="Clum A."/>
            <person name="Daum C."/>
            <person name="Haridas S."/>
            <person name="He G."/>
            <person name="LaButti K."/>
            <person name="Lipzen A."/>
            <person name="Mondo S."/>
            <person name="Pangilinan J."/>
            <person name="Riley R."/>
            <person name="Salamov A."/>
            <person name="Simmons B.A."/>
            <person name="Magnuson J.K."/>
            <person name="Henrissat B."/>
            <person name="Mortensen U.H."/>
            <person name="Larsen T.O."/>
            <person name="De vries R.P."/>
            <person name="Grigoriev I.V."/>
            <person name="Machida M."/>
            <person name="Baker S.E."/>
            <person name="Andersen M.R."/>
        </authorList>
    </citation>
    <scope>NUCLEOTIDE SEQUENCE [LARGE SCALE GENOMIC DNA]</scope>
    <source>
        <strain evidence="2 3">CBS 126849</strain>
    </source>
</reference>
<accession>A0A5N6E8A3</accession>
<protein>
    <submittedName>
        <fullName evidence="2">Uncharacterized protein</fullName>
    </submittedName>
</protein>
<dbReference type="Proteomes" id="UP000326799">
    <property type="component" value="Unassembled WGS sequence"/>
</dbReference>
<organism evidence="2 3">
    <name type="scientific">Aspergillus novoparasiticus</name>
    <dbReference type="NCBI Taxonomy" id="986946"/>
    <lineage>
        <taxon>Eukaryota</taxon>
        <taxon>Fungi</taxon>
        <taxon>Dikarya</taxon>
        <taxon>Ascomycota</taxon>
        <taxon>Pezizomycotina</taxon>
        <taxon>Eurotiomycetes</taxon>
        <taxon>Eurotiomycetidae</taxon>
        <taxon>Eurotiales</taxon>
        <taxon>Aspergillaceae</taxon>
        <taxon>Aspergillus</taxon>
        <taxon>Aspergillus subgen. Circumdati</taxon>
    </lineage>
</organism>
<feature type="transmembrane region" description="Helical" evidence="1">
    <location>
        <begin position="46"/>
        <end position="66"/>
    </location>
</feature>
<keyword evidence="1" id="KW-1133">Transmembrane helix</keyword>